<keyword evidence="3" id="KW-1185">Reference proteome</keyword>
<dbReference type="RefSeq" id="XP_016615720.1">
    <property type="nucleotide sequence ID" value="XM_016768252.1"/>
</dbReference>
<dbReference type="AlphaFoldDB" id="A0A0D2EG95"/>
<reference evidence="2" key="1">
    <citation type="submission" date="2015-01" db="EMBL/GenBank/DDBJ databases">
        <title>The Genome Sequence of Cladophialophora bantiana CBS 173.52.</title>
        <authorList>
            <consortium name="The Broad Institute Genomics Platform"/>
            <person name="Cuomo C."/>
            <person name="de Hoog S."/>
            <person name="Gorbushina A."/>
            <person name="Stielow B."/>
            <person name="Teixiera M."/>
            <person name="Abouelleil A."/>
            <person name="Chapman S.B."/>
            <person name="Priest M."/>
            <person name="Young S.K."/>
            <person name="Wortman J."/>
            <person name="Nusbaum C."/>
            <person name="Birren B."/>
        </authorList>
    </citation>
    <scope>NUCLEOTIDE SEQUENCE [LARGE SCALE GENOMIC DNA]</scope>
    <source>
        <strain evidence="2">CBS 173.52</strain>
    </source>
</reference>
<evidence type="ECO:0000256" key="1">
    <source>
        <dbReference type="SAM" id="MobiDB-lite"/>
    </source>
</evidence>
<dbReference type="OrthoDB" id="4157259at2759"/>
<organism evidence="2 3">
    <name type="scientific">Cladophialophora bantiana (strain ATCC 10958 / CBS 173.52 / CDC B-1940 / NIH 8579)</name>
    <name type="common">Xylohypha bantiana</name>
    <dbReference type="NCBI Taxonomy" id="1442370"/>
    <lineage>
        <taxon>Eukaryota</taxon>
        <taxon>Fungi</taxon>
        <taxon>Dikarya</taxon>
        <taxon>Ascomycota</taxon>
        <taxon>Pezizomycotina</taxon>
        <taxon>Eurotiomycetes</taxon>
        <taxon>Chaetothyriomycetidae</taxon>
        <taxon>Chaetothyriales</taxon>
        <taxon>Herpotrichiellaceae</taxon>
        <taxon>Cladophialophora</taxon>
    </lineage>
</organism>
<dbReference type="GeneID" id="27703464"/>
<feature type="compositionally biased region" description="Low complexity" evidence="1">
    <location>
        <begin position="49"/>
        <end position="69"/>
    </location>
</feature>
<gene>
    <name evidence="2" type="ORF">Z519_10536</name>
</gene>
<dbReference type="HOGENOM" id="CLU_1224633_0_0_1"/>
<proteinExistence type="predicted"/>
<dbReference type="EMBL" id="KN846997">
    <property type="protein sequence ID" value="KIW89051.1"/>
    <property type="molecule type" value="Genomic_DNA"/>
</dbReference>
<accession>A0A0D2EG95</accession>
<dbReference type="Proteomes" id="UP000053789">
    <property type="component" value="Unassembled WGS sequence"/>
</dbReference>
<evidence type="ECO:0000313" key="3">
    <source>
        <dbReference type="Proteomes" id="UP000053789"/>
    </source>
</evidence>
<dbReference type="VEuPathDB" id="FungiDB:Z519_10536"/>
<protein>
    <submittedName>
        <fullName evidence="2">Uncharacterized protein</fullName>
    </submittedName>
</protein>
<feature type="region of interest" description="Disordered" evidence="1">
    <location>
        <begin position="1"/>
        <end position="134"/>
    </location>
</feature>
<evidence type="ECO:0000313" key="2">
    <source>
        <dbReference type="EMBL" id="KIW89051.1"/>
    </source>
</evidence>
<name>A0A0D2EG95_CLAB1</name>
<sequence>MPDSSASPAPGSRAIKIPLHTGNSTDYSPPNRRRRSERYPNHAASAEASDAGPSSLGSGSGSDQDSHWSYSPIPTRPQPRHLLRNNVPSAGVVDRLPTSLHPDNEPSPSPRKDKHKAGLPPPSSMPMLFNPSSSLLGPSMLSSSSYKSINLNAHHDDPDEPPRLITYTKYSQGFTWNDELFLPSYMLGRYGERGRKKLYDGDFGDEDHCPVAEIFVTDEEAEAMMP</sequence>